<dbReference type="AlphaFoldDB" id="A0AAV4AXG5"/>
<keyword evidence="2" id="KW-1185">Reference proteome</keyword>
<dbReference type="Proteomes" id="UP000735302">
    <property type="component" value="Unassembled WGS sequence"/>
</dbReference>
<gene>
    <name evidence="1" type="ORF">PoB_003897400</name>
</gene>
<protein>
    <submittedName>
        <fullName evidence="1">Uncharacterized protein</fullName>
    </submittedName>
</protein>
<evidence type="ECO:0000313" key="2">
    <source>
        <dbReference type="Proteomes" id="UP000735302"/>
    </source>
</evidence>
<name>A0AAV4AXG5_9GAST</name>
<dbReference type="EMBL" id="BLXT01004423">
    <property type="protein sequence ID" value="GFO12469.1"/>
    <property type="molecule type" value="Genomic_DNA"/>
</dbReference>
<organism evidence="1 2">
    <name type="scientific">Plakobranchus ocellatus</name>
    <dbReference type="NCBI Taxonomy" id="259542"/>
    <lineage>
        <taxon>Eukaryota</taxon>
        <taxon>Metazoa</taxon>
        <taxon>Spiralia</taxon>
        <taxon>Lophotrochozoa</taxon>
        <taxon>Mollusca</taxon>
        <taxon>Gastropoda</taxon>
        <taxon>Heterobranchia</taxon>
        <taxon>Euthyneura</taxon>
        <taxon>Panpulmonata</taxon>
        <taxon>Sacoglossa</taxon>
        <taxon>Placobranchoidea</taxon>
        <taxon>Plakobranchidae</taxon>
        <taxon>Plakobranchus</taxon>
    </lineage>
</organism>
<sequence>MDRRYREKKAAEAGQHIRVALEILSLNSTGTGGDCDGRQSFISCLRPKASSSKQAREVWVFPNTPDESLVTPDPRRLLRLMYRFAPDADMPRADTGQLSQLRCLQHKRLPLTYTGTRQDQGDLPHIYTEIKIALQKVLSNGLLPITNEKGFGGSSTWQSSFVCRQFKILIIR</sequence>
<accession>A0AAV4AXG5</accession>
<reference evidence="1 2" key="1">
    <citation type="journal article" date="2021" name="Elife">
        <title>Chloroplast acquisition without the gene transfer in kleptoplastic sea slugs, Plakobranchus ocellatus.</title>
        <authorList>
            <person name="Maeda T."/>
            <person name="Takahashi S."/>
            <person name="Yoshida T."/>
            <person name="Shimamura S."/>
            <person name="Takaki Y."/>
            <person name="Nagai Y."/>
            <person name="Toyoda A."/>
            <person name="Suzuki Y."/>
            <person name="Arimoto A."/>
            <person name="Ishii H."/>
            <person name="Satoh N."/>
            <person name="Nishiyama T."/>
            <person name="Hasebe M."/>
            <person name="Maruyama T."/>
            <person name="Minagawa J."/>
            <person name="Obokata J."/>
            <person name="Shigenobu S."/>
        </authorList>
    </citation>
    <scope>NUCLEOTIDE SEQUENCE [LARGE SCALE GENOMIC DNA]</scope>
</reference>
<evidence type="ECO:0000313" key="1">
    <source>
        <dbReference type="EMBL" id="GFO12469.1"/>
    </source>
</evidence>
<comment type="caution">
    <text evidence="1">The sequence shown here is derived from an EMBL/GenBank/DDBJ whole genome shotgun (WGS) entry which is preliminary data.</text>
</comment>
<proteinExistence type="predicted"/>